<dbReference type="EMBL" id="JAIWYP010000004">
    <property type="protein sequence ID" value="KAH3840569.1"/>
    <property type="molecule type" value="Genomic_DNA"/>
</dbReference>
<organism evidence="1 2">
    <name type="scientific">Dreissena polymorpha</name>
    <name type="common">Zebra mussel</name>
    <name type="synonym">Mytilus polymorpha</name>
    <dbReference type="NCBI Taxonomy" id="45954"/>
    <lineage>
        <taxon>Eukaryota</taxon>
        <taxon>Metazoa</taxon>
        <taxon>Spiralia</taxon>
        <taxon>Lophotrochozoa</taxon>
        <taxon>Mollusca</taxon>
        <taxon>Bivalvia</taxon>
        <taxon>Autobranchia</taxon>
        <taxon>Heteroconchia</taxon>
        <taxon>Euheterodonta</taxon>
        <taxon>Imparidentia</taxon>
        <taxon>Neoheterodontei</taxon>
        <taxon>Myida</taxon>
        <taxon>Dreissenoidea</taxon>
        <taxon>Dreissenidae</taxon>
        <taxon>Dreissena</taxon>
    </lineage>
</organism>
<protein>
    <submittedName>
        <fullName evidence="1">Uncharacterized protein</fullName>
    </submittedName>
</protein>
<proteinExistence type="predicted"/>
<sequence>MGDYLKLLFEMGAYGIALLRDMACDITLVRDGGMFSPLFEMGECGIFVVRDGSCGLILARDAIMWYNPCSRWKHEVKPLFEIKACGMTLVQGRSM</sequence>
<keyword evidence="2" id="KW-1185">Reference proteome</keyword>
<comment type="caution">
    <text evidence="1">The sequence shown here is derived from an EMBL/GenBank/DDBJ whole genome shotgun (WGS) entry which is preliminary data.</text>
</comment>
<evidence type="ECO:0000313" key="2">
    <source>
        <dbReference type="Proteomes" id="UP000828390"/>
    </source>
</evidence>
<accession>A0A9D4QRC1</accession>
<gene>
    <name evidence="1" type="ORF">DPMN_114019</name>
</gene>
<evidence type="ECO:0000313" key="1">
    <source>
        <dbReference type="EMBL" id="KAH3840569.1"/>
    </source>
</evidence>
<dbReference type="Proteomes" id="UP000828390">
    <property type="component" value="Unassembled WGS sequence"/>
</dbReference>
<name>A0A9D4QRC1_DREPO</name>
<reference evidence="1" key="1">
    <citation type="journal article" date="2019" name="bioRxiv">
        <title>The Genome of the Zebra Mussel, Dreissena polymorpha: A Resource for Invasive Species Research.</title>
        <authorList>
            <person name="McCartney M.A."/>
            <person name="Auch B."/>
            <person name="Kono T."/>
            <person name="Mallez S."/>
            <person name="Zhang Y."/>
            <person name="Obille A."/>
            <person name="Becker A."/>
            <person name="Abrahante J.E."/>
            <person name="Garbe J."/>
            <person name="Badalamenti J.P."/>
            <person name="Herman A."/>
            <person name="Mangelson H."/>
            <person name="Liachko I."/>
            <person name="Sullivan S."/>
            <person name="Sone E.D."/>
            <person name="Koren S."/>
            <person name="Silverstein K.A.T."/>
            <person name="Beckman K.B."/>
            <person name="Gohl D.M."/>
        </authorList>
    </citation>
    <scope>NUCLEOTIDE SEQUENCE</scope>
    <source>
        <strain evidence="1">Duluth1</strain>
        <tissue evidence="1">Whole animal</tissue>
    </source>
</reference>
<reference evidence="1" key="2">
    <citation type="submission" date="2020-11" db="EMBL/GenBank/DDBJ databases">
        <authorList>
            <person name="McCartney M.A."/>
            <person name="Auch B."/>
            <person name="Kono T."/>
            <person name="Mallez S."/>
            <person name="Becker A."/>
            <person name="Gohl D.M."/>
            <person name="Silverstein K.A.T."/>
            <person name="Koren S."/>
            <person name="Bechman K.B."/>
            <person name="Herman A."/>
            <person name="Abrahante J.E."/>
            <person name="Garbe J."/>
        </authorList>
    </citation>
    <scope>NUCLEOTIDE SEQUENCE</scope>
    <source>
        <strain evidence="1">Duluth1</strain>
        <tissue evidence="1">Whole animal</tissue>
    </source>
</reference>
<dbReference type="AlphaFoldDB" id="A0A9D4QRC1"/>